<keyword evidence="3" id="KW-1185">Reference proteome</keyword>
<name>A0A2G5SNN4_9PELO</name>
<protein>
    <submittedName>
        <fullName evidence="2">Uncharacterized protein</fullName>
    </submittedName>
</protein>
<dbReference type="Proteomes" id="UP000230233">
    <property type="component" value="Chromosome X"/>
</dbReference>
<reference evidence="3" key="1">
    <citation type="submission" date="2017-10" db="EMBL/GenBank/DDBJ databases">
        <title>Rapid genome shrinkage in a self-fertile nematode reveals novel sperm competition proteins.</title>
        <authorList>
            <person name="Yin D."/>
            <person name="Schwarz E.M."/>
            <person name="Thomas C.G."/>
            <person name="Felde R.L."/>
            <person name="Korf I.F."/>
            <person name="Cutter A.D."/>
            <person name="Schartner C.M."/>
            <person name="Ralston E.J."/>
            <person name="Meyer B.J."/>
            <person name="Haag E.S."/>
        </authorList>
    </citation>
    <scope>NUCLEOTIDE SEQUENCE [LARGE SCALE GENOMIC DNA]</scope>
    <source>
        <strain evidence="3">JU1422</strain>
    </source>
</reference>
<sequence>MAQPPMVQREMVPPAMNNGGHHQELMVPEPLDPQFVQQFMAQLKTRQRAIEYNSLLNYEDAVEAGLAQIRRQQQQHQQEVVRLVQDVEHPLLTPQATPAHFPEMRVQTPPQ</sequence>
<comment type="caution">
    <text evidence="2">The sequence shown here is derived from an EMBL/GenBank/DDBJ whole genome shotgun (WGS) entry which is preliminary data.</text>
</comment>
<accession>A0A2G5SNN4</accession>
<dbReference type="AlphaFoldDB" id="A0A2G5SNN4"/>
<proteinExistence type="predicted"/>
<gene>
    <name evidence="2" type="primary">Cnig_chr_X.g23218</name>
    <name evidence="2" type="ORF">B9Z55_023218</name>
</gene>
<evidence type="ECO:0000313" key="3">
    <source>
        <dbReference type="Proteomes" id="UP000230233"/>
    </source>
</evidence>
<evidence type="ECO:0000256" key="1">
    <source>
        <dbReference type="SAM" id="MobiDB-lite"/>
    </source>
</evidence>
<feature type="region of interest" description="Disordered" evidence="1">
    <location>
        <begin position="1"/>
        <end position="26"/>
    </location>
</feature>
<dbReference type="EMBL" id="PDUG01000006">
    <property type="protein sequence ID" value="PIC16704.1"/>
    <property type="molecule type" value="Genomic_DNA"/>
</dbReference>
<evidence type="ECO:0000313" key="2">
    <source>
        <dbReference type="EMBL" id="PIC16704.1"/>
    </source>
</evidence>
<organism evidence="2 3">
    <name type="scientific">Caenorhabditis nigoni</name>
    <dbReference type="NCBI Taxonomy" id="1611254"/>
    <lineage>
        <taxon>Eukaryota</taxon>
        <taxon>Metazoa</taxon>
        <taxon>Ecdysozoa</taxon>
        <taxon>Nematoda</taxon>
        <taxon>Chromadorea</taxon>
        <taxon>Rhabditida</taxon>
        <taxon>Rhabditina</taxon>
        <taxon>Rhabditomorpha</taxon>
        <taxon>Rhabditoidea</taxon>
        <taxon>Rhabditidae</taxon>
        <taxon>Peloderinae</taxon>
        <taxon>Caenorhabditis</taxon>
    </lineage>
</organism>